<reference evidence="1 2" key="1">
    <citation type="submission" date="2023-01" db="EMBL/GenBank/DDBJ databases">
        <title>New species of Caulobacter bacteriophages in the Kronosvirus genus.</title>
        <authorList>
            <person name="Mohammadi T."/>
            <person name="Millwood A."/>
            <person name="Ely B."/>
        </authorList>
    </citation>
    <scope>NUCLEOTIDE SEQUENCE [LARGE SCALE GENOMIC DNA]</scope>
    <source>
        <strain evidence="1 2">TMCBR2</strain>
    </source>
</reference>
<keyword evidence="2" id="KW-1185">Reference proteome</keyword>
<proteinExistence type="predicted"/>
<name>A0AAE9YCU6_9CAUD</name>
<gene>
    <name evidence="1" type="ORF">TMCBR2_gp047</name>
</gene>
<evidence type="ECO:0000313" key="1">
    <source>
        <dbReference type="EMBL" id="WCS66532.1"/>
    </source>
</evidence>
<dbReference type="EMBL" id="OQ269668">
    <property type="protein sequence ID" value="WCS66532.1"/>
    <property type="molecule type" value="Genomic_DNA"/>
</dbReference>
<sequence length="51" mass="5519">MRLDAEGRRPGQPGLAWREPAPGVWVVTCKNGAVCMKTEGGRVTWLKGAPK</sequence>
<dbReference type="Proteomes" id="UP001218377">
    <property type="component" value="Segment"/>
</dbReference>
<evidence type="ECO:0000313" key="2">
    <source>
        <dbReference type="Proteomes" id="UP001218377"/>
    </source>
</evidence>
<organism evidence="1 2">
    <name type="scientific">Caulobacter phage TMCBR2</name>
    <dbReference type="NCBI Taxonomy" id="3025404"/>
    <lineage>
        <taxon>Viruses</taxon>
        <taxon>Duplodnaviria</taxon>
        <taxon>Heunggongvirae</taxon>
        <taxon>Uroviricota</taxon>
        <taxon>Caudoviricetes</taxon>
        <taxon>Caudoviricetes incertae sedis</taxon>
        <taxon>Kronosvirus</taxon>
        <taxon>Kronosvirus pomeria</taxon>
    </lineage>
</organism>
<accession>A0AAE9YCU6</accession>
<protein>
    <submittedName>
        <fullName evidence="1">Uncharacterized protein</fullName>
    </submittedName>
</protein>